<dbReference type="GeneID" id="16797488"/>
<dbReference type="Proteomes" id="UP000014725">
    <property type="component" value="Segment"/>
</dbReference>
<proteinExistence type="predicted"/>
<name>S0A0N6_9CAUD</name>
<reference evidence="2" key="2">
    <citation type="submission" date="2013-03" db="EMBL/GenBank/DDBJ databases">
        <title>The Cellulophaga phages: a novel, diverse, and globally ubiquitous model system.</title>
        <authorList>
            <person name="Holmfeldt K."/>
            <person name="Solonenko N."/>
            <person name="Shah M."/>
            <person name="Corrier K."/>
            <person name="Riemann L."/>
            <person name="VerBerkmoes N.C."/>
            <person name="Sullivan M.B."/>
        </authorList>
    </citation>
    <scope>NUCLEOTIDE SEQUENCE [LARGE SCALE GENOMIC DNA]</scope>
</reference>
<dbReference type="KEGG" id="vg:16797488"/>
<sequence length="199" mass="23427">MKKNYSYTYLTPLLGEQVYFDKQILKHIKNTYLFSTKHVQGNLFFILCNFNYRDPEFSSIESRLISSNLFMESHDIGEDVLYVFKFPDEYSSEYLNFIQGRYSKLNDDAKKIILNFWSTFYGSVPSFVTTTLLKIKQVLYKDKKLKEKLEAQLSSEGHPVILSDDAELGNKIRVESEQFEFPESKEISLENIKKLFNIE</sequence>
<dbReference type="EMBL" id="KC821624">
    <property type="protein sequence ID" value="AGO48936.1"/>
    <property type="molecule type" value="Genomic_DNA"/>
</dbReference>
<keyword evidence="2" id="KW-1185">Reference proteome</keyword>
<evidence type="ECO:0000313" key="1">
    <source>
        <dbReference type="EMBL" id="AGO48936.1"/>
    </source>
</evidence>
<organism evidence="1 2">
    <name type="scientific">Cellulophaga phage phi14:2</name>
    <dbReference type="NCBI Taxonomy" id="1327990"/>
    <lineage>
        <taxon>Viruses</taxon>
        <taxon>Duplodnaviria</taxon>
        <taxon>Heunggongvirae</taxon>
        <taxon>Uroviricota</taxon>
        <taxon>Caudoviricetes</taxon>
        <taxon>Crassvirales</taxon>
        <taxon>Steigviridae</taxon>
        <taxon>Asinivirinae</taxon>
        <taxon>Akihdevirus</taxon>
        <taxon>Akihdevirus balticus</taxon>
    </lineage>
</organism>
<reference evidence="1 2" key="1">
    <citation type="journal article" date="2013" name="Proc. Natl. Acad. Sci. U.S.A.">
        <title>Twelve previously unknown phage genera are ubiquitous in global oceans.</title>
        <authorList>
            <person name="Holmfeldt K."/>
            <person name="Solonenko N."/>
            <person name="Shah M."/>
            <person name="Corrier K."/>
            <person name="Riemann L."/>
            <person name="Verberkmoes N.C."/>
            <person name="Sullivan M.B."/>
        </authorList>
    </citation>
    <scope>NUCLEOTIDE SEQUENCE [LARGE SCALE GENOMIC DNA]</scope>
    <source>
        <strain evidence="1">Phi14:2</strain>
    </source>
</reference>
<gene>
    <name evidence="1" type="ORF">Phi14:2_gp058</name>
</gene>
<accession>S0A0N6</accession>
<protein>
    <submittedName>
        <fullName evidence="1">Uncharacterized protein</fullName>
    </submittedName>
</protein>
<evidence type="ECO:0000313" key="2">
    <source>
        <dbReference type="Proteomes" id="UP000014725"/>
    </source>
</evidence>